<dbReference type="GO" id="GO:0006310">
    <property type="term" value="P:DNA recombination"/>
    <property type="evidence" value="ECO:0007669"/>
    <property type="project" value="UniProtKB-UniRule"/>
</dbReference>
<comment type="subunit">
    <text evidence="13">Homodimer which binds Holliday junction (HJ) DNA. The HJ becomes 2-fold symmetrical on binding to RuvC with unstacked arms; it has a different conformation from HJ DNA in complex with RuvA. In the full resolvosome a probable DNA-RuvA(4)-RuvB(12)-RuvC(2) complex forms which resolves the HJ.</text>
</comment>
<dbReference type="GO" id="GO:0048476">
    <property type="term" value="C:Holliday junction resolvase complex"/>
    <property type="evidence" value="ECO:0007669"/>
    <property type="project" value="UniProtKB-UniRule"/>
</dbReference>
<dbReference type="SUPFAM" id="SSF53098">
    <property type="entry name" value="Ribonuclease H-like"/>
    <property type="match status" value="1"/>
</dbReference>
<keyword evidence="8 13" id="KW-0460">Magnesium</keyword>
<comment type="subcellular location">
    <subcellularLocation>
        <location evidence="13">Cytoplasm</location>
    </subcellularLocation>
</comment>
<feature type="active site" evidence="13">
    <location>
        <position position="156"/>
    </location>
</feature>
<dbReference type="GO" id="GO:0008821">
    <property type="term" value="F:crossover junction DNA endonuclease activity"/>
    <property type="evidence" value="ECO:0007669"/>
    <property type="project" value="UniProtKB-UniRule"/>
</dbReference>
<evidence type="ECO:0000256" key="4">
    <source>
        <dbReference type="ARBA" id="ARBA00022723"/>
    </source>
</evidence>
<comment type="catalytic activity">
    <reaction evidence="12 13">
        <text>Endonucleolytic cleavage at a junction such as a reciprocal single-stranded crossover between two homologous DNA duplexes (Holliday junction).</text>
        <dbReference type="EC" id="3.1.21.10"/>
    </reaction>
</comment>
<dbReference type="Pfam" id="PF02075">
    <property type="entry name" value="RuvC"/>
    <property type="match status" value="1"/>
</dbReference>
<evidence type="ECO:0000256" key="11">
    <source>
        <dbReference type="ARBA" id="ARBA00023204"/>
    </source>
</evidence>
<feature type="compositionally biased region" description="Basic residues" evidence="15">
    <location>
        <begin position="178"/>
        <end position="196"/>
    </location>
</feature>
<feature type="active site" evidence="13">
    <location>
        <position position="82"/>
    </location>
</feature>
<evidence type="ECO:0000256" key="7">
    <source>
        <dbReference type="ARBA" id="ARBA00022801"/>
    </source>
</evidence>
<name>A0A2H0X950_UNCKA</name>
<evidence type="ECO:0000256" key="6">
    <source>
        <dbReference type="ARBA" id="ARBA00022763"/>
    </source>
</evidence>
<dbReference type="GO" id="GO:0006281">
    <property type="term" value="P:DNA repair"/>
    <property type="evidence" value="ECO:0007669"/>
    <property type="project" value="UniProtKB-UniRule"/>
</dbReference>
<evidence type="ECO:0000313" key="17">
    <source>
        <dbReference type="Proteomes" id="UP000231098"/>
    </source>
</evidence>
<reference evidence="17" key="1">
    <citation type="submission" date="2017-09" db="EMBL/GenBank/DDBJ databases">
        <title>Depth-based differentiation of microbial function through sediment-hosted aquifers and enrichment of novel symbionts in the deep terrestrial subsurface.</title>
        <authorList>
            <person name="Probst A.J."/>
            <person name="Ladd B."/>
            <person name="Jarett J.K."/>
            <person name="Geller-Mcgrath D.E."/>
            <person name="Sieber C.M.K."/>
            <person name="Emerson J.B."/>
            <person name="Anantharaman K."/>
            <person name="Thomas B.C."/>
            <person name="Malmstrom R."/>
            <person name="Stieglmeier M."/>
            <person name="Klingl A."/>
            <person name="Woyke T."/>
            <person name="Ryan C.M."/>
            <person name="Banfield J.F."/>
        </authorList>
    </citation>
    <scope>NUCLEOTIDE SEQUENCE [LARGE SCALE GENOMIC DNA]</scope>
</reference>
<feature type="binding site" evidence="13">
    <location>
        <position position="82"/>
    </location>
    <ligand>
        <name>Mg(2+)</name>
        <dbReference type="ChEBI" id="CHEBI:18420"/>
        <label>2</label>
    </ligand>
</feature>
<dbReference type="CDD" id="cd16962">
    <property type="entry name" value="RuvC"/>
    <property type="match status" value="1"/>
</dbReference>
<dbReference type="NCBIfam" id="NF000711">
    <property type="entry name" value="PRK00039.2-1"/>
    <property type="match status" value="1"/>
</dbReference>
<comment type="cofactor">
    <cofactor evidence="13">
        <name>Mg(2+)</name>
        <dbReference type="ChEBI" id="CHEBI:18420"/>
    </cofactor>
    <text evidence="13">Binds 2 Mg(2+) ion per subunit.</text>
</comment>
<evidence type="ECO:0000256" key="13">
    <source>
        <dbReference type="HAMAP-Rule" id="MF_00034"/>
    </source>
</evidence>
<evidence type="ECO:0000256" key="10">
    <source>
        <dbReference type="ARBA" id="ARBA00023172"/>
    </source>
</evidence>
<sequence length="196" mass="21773">MVILGIDPGTARMGWGVIKTQSEKRKAQSFENTEENVEKNILVEYGCFVTPAGELMEKRLLKLFKELREVTKKFKPDVVAVERLFFNTNVKTAISVGQARGVVMLATAEANVPLVEYTALQAKLALTGYGRAEKQDIQKEVKKILKCKVDKIKPDDAADALAIALCHILKKNGTDKKSAKKVKPSKKSLKKAKTRK</sequence>
<keyword evidence="9 13" id="KW-0238">DNA-binding</keyword>
<dbReference type="GO" id="GO:0000287">
    <property type="term" value="F:magnesium ion binding"/>
    <property type="evidence" value="ECO:0007669"/>
    <property type="project" value="UniProtKB-UniRule"/>
</dbReference>
<dbReference type="PANTHER" id="PTHR30194">
    <property type="entry name" value="CROSSOVER JUNCTION ENDODEOXYRIBONUCLEASE RUVC"/>
    <property type="match status" value="1"/>
</dbReference>
<dbReference type="FunFam" id="3.30.420.10:FF:000002">
    <property type="entry name" value="Crossover junction endodeoxyribonuclease RuvC"/>
    <property type="match status" value="1"/>
</dbReference>
<feature type="binding site" evidence="13">
    <location>
        <position position="156"/>
    </location>
    <ligand>
        <name>Mg(2+)</name>
        <dbReference type="ChEBI" id="CHEBI:18420"/>
        <label>1</label>
    </ligand>
</feature>
<dbReference type="Gene3D" id="3.30.420.10">
    <property type="entry name" value="Ribonuclease H-like superfamily/Ribonuclease H"/>
    <property type="match status" value="1"/>
</dbReference>
<dbReference type="GO" id="GO:0003677">
    <property type="term" value="F:DNA binding"/>
    <property type="evidence" value="ECO:0007669"/>
    <property type="project" value="UniProtKB-KW"/>
</dbReference>
<accession>A0A2H0X950</accession>
<comment type="similarity">
    <text evidence="1 13">Belongs to the RuvC family.</text>
</comment>
<keyword evidence="3 13" id="KW-0540">Nuclease</keyword>
<feature type="binding site" evidence="13">
    <location>
        <position position="7"/>
    </location>
    <ligand>
        <name>Mg(2+)</name>
        <dbReference type="ChEBI" id="CHEBI:18420"/>
        <label>1</label>
    </ligand>
</feature>
<keyword evidence="4 13" id="KW-0479">Metal-binding</keyword>
<evidence type="ECO:0000256" key="12">
    <source>
        <dbReference type="ARBA" id="ARBA00029354"/>
    </source>
</evidence>
<dbReference type="EMBL" id="PEYV01000049">
    <property type="protein sequence ID" value="PIS21432.1"/>
    <property type="molecule type" value="Genomic_DNA"/>
</dbReference>
<gene>
    <name evidence="13" type="primary">ruvC</name>
    <name evidence="16" type="ORF">COT51_02795</name>
</gene>
<dbReference type="PANTHER" id="PTHR30194:SF3">
    <property type="entry name" value="CROSSOVER JUNCTION ENDODEOXYRIBONUCLEASE RUVC"/>
    <property type="match status" value="1"/>
</dbReference>
<keyword evidence="2 13" id="KW-0963">Cytoplasm</keyword>
<dbReference type="GO" id="GO:0005737">
    <property type="term" value="C:cytoplasm"/>
    <property type="evidence" value="ECO:0007669"/>
    <property type="project" value="UniProtKB-SubCell"/>
</dbReference>
<organism evidence="16 17">
    <name type="scientific">candidate division WWE3 bacterium CG08_land_8_20_14_0_20_41_15</name>
    <dbReference type="NCBI Taxonomy" id="1975086"/>
    <lineage>
        <taxon>Bacteria</taxon>
        <taxon>Katanobacteria</taxon>
    </lineage>
</organism>
<dbReference type="NCBIfam" id="TIGR00228">
    <property type="entry name" value="ruvC"/>
    <property type="match status" value="1"/>
</dbReference>
<proteinExistence type="inferred from homology"/>
<feature type="region of interest" description="Disordered" evidence="15">
    <location>
        <begin position="174"/>
        <end position="196"/>
    </location>
</feature>
<comment type="caution">
    <text evidence="16">The sequence shown here is derived from an EMBL/GenBank/DDBJ whole genome shotgun (WGS) entry which is preliminary data.</text>
</comment>
<dbReference type="Proteomes" id="UP000231098">
    <property type="component" value="Unassembled WGS sequence"/>
</dbReference>
<evidence type="ECO:0000256" key="3">
    <source>
        <dbReference type="ARBA" id="ARBA00022722"/>
    </source>
</evidence>
<keyword evidence="5 13" id="KW-0255">Endonuclease</keyword>
<dbReference type="InterPro" id="IPR012337">
    <property type="entry name" value="RNaseH-like_sf"/>
</dbReference>
<keyword evidence="6 13" id="KW-0227">DNA damage</keyword>
<evidence type="ECO:0000256" key="2">
    <source>
        <dbReference type="ARBA" id="ARBA00022490"/>
    </source>
</evidence>
<comment type="function">
    <text evidence="13">The RuvA-RuvB-RuvC complex processes Holliday junction (HJ) DNA during genetic recombination and DNA repair. Endonuclease that resolves HJ intermediates. Cleaves cruciform DNA by making single-stranded nicks across the HJ at symmetrical positions within the homologous arms, yielding a 5'-phosphate and a 3'-hydroxyl group; requires a central core of homology in the junction. The consensus cleavage sequence is 5'-(A/T)TT(C/G)-3'. Cleavage occurs on the 3'-side of the TT dinucleotide at the point of strand exchange. HJ branch migration catalyzed by RuvA-RuvB allows RuvC to scan DNA until it finds its consensus sequence, where it cleaves and resolves the cruciform DNA.</text>
</comment>
<keyword evidence="7 13" id="KW-0378">Hydrolase</keyword>
<evidence type="ECO:0000256" key="1">
    <source>
        <dbReference type="ARBA" id="ARBA00009518"/>
    </source>
</evidence>
<keyword evidence="11 13" id="KW-0234">DNA repair</keyword>
<feature type="active site" evidence="13">
    <location>
        <position position="7"/>
    </location>
</feature>
<dbReference type="InterPro" id="IPR036397">
    <property type="entry name" value="RNaseH_sf"/>
</dbReference>
<evidence type="ECO:0000256" key="5">
    <source>
        <dbReference type="ARBA" id="ARBA00022759"/>
    </source>
</evidence>
<protein>
    <recommendedName>
        <fullName evidence="13 14">Crossover junction endodeoxyribonuclease RuvC</fullName>
        <ecNumber evidence="13 14">3.1.21.10</ecNumber>
    </recommendedName>
    <alternativeName>
        <fullName evidence="13">Holliday junction nuclease RuvC</fullName>
    </alternativeName>
    <alternativeName>
        <fullName evidence="13">Holliday junction resolvase RuvC</fullName>
    </alternativeName>
</protein>
<evidence type="ECO:0000256" key="9">
    <source>
        <dbReference type="ARBA" id="ARBA00023125"/>
    </source>
</evidence>
<dbReference type="PRINTS" id="PR00696">
    <property type="entry name" value="RSOLVASERUVC"/>
</dbReference>
<dbReference type="InterPro" id="IPR002176">
    <property type="entry name" value="X-over_junc_endoDNase_RuvC"/>
</dbReference>
<dbReference type="EC" id="3.1.21.10" evidence="13 14"/>
<evidence type="ECO:0000256" key="8">
    <source>
        <dbReference type="ARBA" id="ARBA00022842"/>
    </source>
</evidence>
<evidence type="ECO:0000256" key="15">
    <source>
        <dbReference type="SAM" id="MobiDB-lite"/>
    </source>
</evidence>
<dbReference type="HAMAP" id="MF_00034">
    <property type="entry name" value="RuvC"/>
    <property type="match status" value="1"/>
</dbReference>
<dbReference type="AlphaFoldDB" id="A0A2H0X950"/>
<keyword evidence="10 13" id="KW-0233">DNA recombination</keyword>
<evidence type="ECO:0000313" key="16">
    <source>
        <dbReference type="EMBL" id="PIS21432.1"/>
    </source>
</evidence>
<evidence type="ECO:0000256" key="14">
    <source>
        <dbReference type="NCBIfam" id="TIGR00228"/>
    </source>
</evidence>